<dbReference type="EMBL" id="NGJZ01000001">
    <property type="protein sequence ID" value="RSU08444.1"/>
    <property type="molecule type" value="Genomic_DNA"/>
</dbReference>
<evidence type="ECO:0000313" key="2">
    <source>
        <dbReference type="Proteomes" id="UP000288669"/>
    </source>
</evidence>
<name>A0A430AKD7_9ENTE</name>
<sequence length="72" mass="8596">MNYFYISLSKDVVTQHEAIKQSTLYKDYSILEFTREANEHECDVMDLVYCGHGNRDSEHVLLAIKRYTDRYK</sequence>
<reference evidence="1 2" key="1">
    <citation type="submission" date="2017-05" db="EMBL/GenBank/DDBJ databases">
        <title>Vagococcus spp. assemblies.</title>
        <authorList>
            <person name="Gulvik C.A."/>
        </authorList>
    </citation>
    <scope>NUCLEOTIDE SEQUENCE [LARGE SCALE GENOMIC DNA]</scope>
    <source>
        <strain evidence="1 2">DSM 24756</strain>
    </source>
</reference>
<dbReference type="Proteomes" id="UP000288669">
    <property type="component" value="Unassembled WGS sequence"/>
</dbReference>
<accession>A0A430AKD7</accession>
<keyword evidence="2" id="KW-1185">Reference proteome</keyword>
<protein>
    <submittedName>
        <fullName evidence="1">Uncharacterized protein</fullName>
    </submittedName>
</protein>
<dbReference type="RefSeq" id="WP_126823047.1">
    <property type="nucleotide sequence ID" value="NZ_JBHLWU010000001.1"/>
</dbReference>
<organism evidence="1 2">
    <name type="scientific">Vagococcus entomophilus</name>
    <dbReference type="NCBI Taxonomy" id="1160095"/>
    <lineage>
        <taxon>Bacteria</taxon>
        <taxon>Bacillati</taxon>
        <taxon>Bacillota</taxon>
        <taxon>Bacilli</taxon>
        <taxon>Lactobacillales</taxon>
        <taxon>Enterococcaceae</taxon>
        <taxon>Vagococcus</taxon>
    </lineage>
</organism>
<dbReference type="AlphaFoldDB" id="A0A430AKD7"/>
<gene>
    <name evidence="1" type="ORF">CBF30_04175</name>
</gene>
<evidence type="ECO:0000313" key="1">
    <source>
        <dbReference type="EMBL" id="RSU08444.1"/>
    </source>
</evidence>
<comment type="caution">
    <text evidence="1">The sequence shown here is derived from an EMBL/GenBank/DDBJ whole genome shotgun (WGS) entry which is preliminary data.</text>
</comment>
<proteinExistence type="predicted"/>